<keyword evidence="3" id="KW-1185">Reference proteome</keyword>
<protein>
    <submittedName>
        <fullName evidence="2">Uncharacterized protein</fullName>
    </submittedName>
</protein>
<dbReference type="GeneID" id="37119224"/>
<evidence type="ECO:0000256" key="1">
    <source>
        <dbReference type="SAM" id="MobiDB-lite"/>
    </source>
</evidence>
<evidence type="ECO:0000313" key="2">
    <source>
        <dbReference type="EMBL" id="PWY93285.1"/>
    </source>
</evidence>
<organism evidence="2 3">
    <name type="scientific">Aspergillus sclerotioniger CBS 115572</name>
    <dbReference type="NCBI Taxonomy" id="1450535"/>
    <lineage>
        <taxon>Eukaryota</taxon>
        <taxon>Fungi</taxon>
        <taxon>Dikarya</taxon>
        <taxon>Ascomycota</taxon>
        <taxon>Pezizomycotina</taxon>
        <taxon>Eurotiomycetes</taxon>
        <taxon>Eurotiomycetidae</taxon>
        <taxon>Eurotiales</taxon>
        <taxon>Aspergillaceae</taxon>
        <taxon>Aspergillus</taxon>
        <taxon>Aspergillus subgen. Circumdati</taxon>
    </lineage>
</organism>
<dbReference type="EMBL" id="MSFK01000007">
    <property type="protein sequence ID" value="PWY93285.1"/>
    <property type="molecule type" value="Genomic_DNA"/>
</dbReference>
<feature type="compositionally biased region" description="Polar residues" evidence="1">
    <location>
        <begin position="99"/>
        <end position="112"/>
    </location>
</feature>
<feature type="compositionally biased region" description="Basic and acidic residues" evidence="1">
    <location>
        <begin position="86"/>
        <end position="96"/>
    </location>
</feature>
<dbReference type="AlphaFoldDB" id="A0A317X4M1"/>
<reference evidence="2 3" key="1">
    <citation type="submission" date="2016-12" db="EMBL/GenBank/DDBJ databases">
        <title>The genomes of Aspergillus section Nigri reveals drivers in fungal speciation.</title>
        <authorList>
            <consortium name="DOE Joint Genome Institute"/>
            <person name="Vesth T.C."/>
            <person name="Nybo J."/>
            <person name="Theobald S."/>
            <person name="Brandl J."/>
            <person name="Frisvad J.C."/>
            <person name="Nielsen K.F."/>
            <person name="Lyhne E.K."/>
            <person name="Kogle M.E."/>
            <person name="Kuo A."/>
            <person name="Riley R."/>
            <person name="Clum A."/>
            <person name="Nolan M."/>
            <person name="Lipzen A."/>
            <person name="Salamov A."/>
            <person name="Henrissat B."/>
            <person name="Wiebenga A."/>
            <person name="De Vries R.P."/>
            <person name="Grigoriev I.V."/>
            <person name="Mortensen U.H."/>
            <person name="Andersen M.R."/>
            <person name="Baker S.E."/>
        </authorList>
    </citation>
    <scope>NUCLEOTIDE SEQUENCE [LARGE SCALE GENOMIC DNA]</scope>
    <source>
        <strain evidence="2 3">CBS 115572</strain>
    </source>
</reference>
<dbReference type="RefSeq" id="XP_025470046.1">
    <property type="nucleotide sequence ID" value="XM_025617081.1"/>
</dbReference>
<proteinExistence type="predicted"/>
<accession>A0A317X4M1</accession>
<name>A0A317X4M1_9EURO</name>
<sequence length="282" mass="31560">MAPGTRPRNGEGARQENQPKIGRPRKYHTKEEADSARRRLARDLYHRRKSKADNPTARRIRFDTVLRPQDFEGAVPSSPPSTPMKRWNDKKPHDASRNGLDSSAHPSAQPGTNSRNVNPPPPSVRNCQCRVNMMLQVSRLECAIREMAILQLDKMVKATGDVIRSCQQSTRCGCYVGPVDLVCIMSVFEQTASCFDYIAKSGFDGNGKMLVLDLIRQSNTLMDSVDALAQKMMAPSRQKDPGIKAMDRSPVCLNQLNLTYVREAIATFKELFGFITKVHGEI</sequence>
<comment type="caution">
    <text evidence="2">The sequence shown here is derived from an EMBL/GenBank/DDBJ whole genome shotgun (WGS) entry which is preliminary data.</text>
</comment>
<dbReference type="OrthoDB" id="2943660at2759"/>
<feature type="region of interest" description="Disordered" evidence="1">
    <location>
        <begin position="1"/>
        <end position="123"/>
    </location>
</feature>
<dbReference type="Proteomes" id="UP000246702">
    <property type="component" value="Unassembled WGS sequence"/>
</dbReference>
<feature type="compositionally biased region" description="Basic and acidic residues" evidence="1">
    <location>
        <begin position="29"/>
        <end position="44"/>
    </location>
</feature>
<evidence type="ECO:0000313" key="3">
    <source>
        <dbReference type="Proteomes" id="UP000246702"/>
    </source>
</evidence>
<gene>
    <name evidence="2" type="ORF">BO94DRAFT_622425</name>
</gene>